<dbReference type="GO" id="GO:0005737">
    <property type="term" value="C:cytoplasm"/>
    <property type="evidence" value="ECO:0007669"/>
    <property type="project" value="TreeGrafter"/>
</dbReference>
<sequence>MKKSNKMLLGMLSLSSFSLFPIFLSSCEKRNEKINEIINNRSENNFADFNLNKNKKPKEKENYIEKSPTTKTKIIPALPPKINETISNNFPQNNSSTHSSNSIEKPINNPSATSLPANEINKIETKEINEIAEKNEVIESPIDNKIEVNNHIENIEEDTNKIEMSNEEISNFYPSQNNSHIEPKKLSVDEIKDLIINKMYASNYYESPDFVLENNTVSLNKKLEENETIKLKLLDAKTKNEINNVRWFQRLRYLNDLVLEENQDDPNSSITLTSNGMIKKKKTPEAHKNDIAELWGEHQGFLYKVLVHIGGEDEERRVFEEEESKKKAKEITKDWTSLPILQQIKKAHDWIVQNIMYVDTKDIWKDQSAYSALVQMQAICTGYARAFKMLMDELGIPSSIITGEMDQSLYPNYHTRHAWNLVEIDGQWYHVDTTTDHIIYQTNKKKKRNNSDIPMSYKFFLIHDNDFGKGNSYFNYFEKRMGQDFRSFYHLENGSFVKNKEEALKQFDRLYSPEDANKLPKWLDLYGNENLFEEIKEAFLSKGYRIKNSALIRANDEKTWKMGYRKFRFEFDNEELKNKLNKENIDFSIEKHSELILKVTLDKSKIKNDKLDAANFLTNKGLVKKVEETSDGYLVYLDHFETYGKKEVKLEIKKFGYKFNSKNNSIELNIEKHQTPQAKLIAIDSNKAILTNVKEGMEYRNNSLEWKEIKSDNFEISDLVPGSISVRYKKNNNKLASDIQTIQMHKASDIDNQIKTQNNTLIGVNAMMEYRLKNTQKWIPIQSNKITNLKQGTYQIRTKANNTTLASQTYEITVS</sequence>
<dbReference type="InterPro" id="IPR052557">
    <property type="entry name" value="CAP/Cytokinesis_protein"/>
</dbReference>
<gene>
    <name evidence="4" type="ORF">MAU_6240</name>
</gene>
<dbReference type="Gene3D" id="3.10.620.30">
    <property type="match status" value="1"/>
</dbReference>
<dbReference type="RefSeq" id="WP_004425355.1">
    <property type="nucleotide sequence ID" value="NZ_AORI01000012.1"/>
</dbReference>
<evidence type="ECO:0000259" key="3">
    <source>
        <dbReference type="SMART" id="SM00460"/>
    </source>
</evidence>
<dbReference type="PANTHER" id="PTHR46333:SF2">
    <property type="entry name" value="CYTOKINESIS PROTEIN 3"/>
    <property type="match status" value="1"/>
</dbReference>
<evidence type="ECO:0000313" key="4">
    <source>
        <dbReference type="EMBL" id="ENY68544.1"/>
    </source>
</evidence>
<dbReference type="EMBL" id="AORI01000012">
    <property type="protein sequence ID" value="ENY68544.1"/>
    <property type="molecule type" value="Genomic_DNA"/>
</dbReference>
<proteinExistence type="predicted"/>
<feature type="chain" id="PRO_5004153200" description="Transglutaminase-like domain-containing protein" evidence="2">
    <location>
        <begin position="19"/>
        <end position="815"/>
    </location>
</feature>
<organism evidence="4 5">
    <name type="scientific">Metamycoplasma auris 15026</name>
    <dbReference type="NCBI Taxonomy" id="1188233"/>
    <lineage>
        <taxon>Bacteria</taxon>
        <taxon>Bacillati</taxon>
        <taxon>Mycoplasmatota</taxon>
        <taxon>Mycoplasmoidales</taxon>
        <taxon>Metamycoplasmataceae</taxon>
        <taxon>Metamycoplasma</taxon>
    </lineage>
</organism>
<dbReference type="InterPro" id="IPR002931">
    <property type="entry name" value="Transglutaminase-like"/>
</dbReference>
<feature type="region of interest" description="Disordered" evidence="1">
    <location>
        <begin position="85"/>
        <end position="115"/>
    </location>
</feature>
<dbReference type="OrthoDB" id="393809at2"/>
<name>N9TQW2_9BACT</name>
<accession>N9TQW2</accession>
<feature type="signal peptide" evidence="2">
    <location>
        <begin position="1"/>
        <end position="18"/>
    </location>
</feature>
<evidence type="ECO:0000256" key="2">
    <source>
        <dbReference type="SAM" id="SignalP"/>
    </source>
</evidence>
<dbReference type="PATRIC" id="fig|1188233.3.peg.602"/>
<dbReference type="eggNOG" id="COG5279">
    <property type="taxonomic scope" value="Bacteria"/>
</dbReference>
<feature type="domain" description="Transglutaminase-like" evidence="3">
    <location>
        <begin position="372"/>
        <end position="435"/>
    </location>
</feature>
<dbReference type="PANTHER" id="PTHR46333">
    <property type="entry name" value="CYTOKINESIS PROTEIN 3"/>
    <property type="match status" value="1"/>
</dbReference>
<comment type="caution">
    <text evidence="4">The sequence shown here is derived from an EMBL/GenBank/DDBJ whole genome shotgun (WGS) entry which is preliminary data.</text>
</comment>
<evidence type="ECO:0000313" key="5">
    <source>
        <dbReference type="Proteomes" id="UP000013131"/>
    </source>
</evidence>
<dbReference type="NCBIfam" id="NF045980">
    <property type="entry name" value="MAG6410_fam_LP"/>
    <property type="match status" value="1"/>
</dbReference>
<dbReference type="Proteomes" id="UP000013131">
    <property type="component" value="Unassembled WGS sequence"/>
</dbReference>
<keyword evidence="5" id="KW-1185">Reference proteome</keyword>
<dbReference type="AlphaFoldDB" id="N9TQW2"/>
<dbReference type="STRING" id="1188233.MAU_6240"/>
<evidence type="ECO:0000256" key="1">
    <source>
        <dbReference type="SAM" id="MobiDB-lite"/>
    </source>
</evidence>
<reference evidence="4 5" key="1">
    <citation type="journal article" date="2013" name="Genome Announc.">
        <title>Draft Genome Sequences of Mycoplasma auris and Mycoplasma yeatsii, Two Species of the Ear Canal of Caprinae.</title>
        <authorList>
            <person name="Dordet-Frisoni E."/>
            <person name="Baranowski E."/>
            <person name="Barre A."/>
            <person name="Blanchard A."/>
            <person name="Breton M."/>
            <person name="Couture C."/>
            <person name="Dupuy V."/>
            <person name="Gaurivaud P."/>
            <person name="Jacob D."/>
            <person name="Lemaitre C."/>
            <person name="Manso-Silvan L."/>
            <person name="Nikolski M."/>
            <person name="Nouvel L.X."/>
            <person name="Poumarat F."/>
            <person name="Sirand-Pugnet P."/>
            <person name="Thebault P."/>
            <person name="Theil S."/>
            <person name="Thiaucourt F."/>
            <person name="Citti C."/>
            <person name="Tardy F."/>
        </authorList>
    </citation>
    <scope>NUCLEOTIDE SEQUENCE [LARGE SCALE GENOMIC DNA]</scope>
    <source>
        <strain evidence="4 5">15026</strain>
    </source>
</reference>
<dbReference type="PROSITE" id="PS51257">
    <property type="entry name" value="PROKAR_LIPOPROTEIN"/>
    <property type="match status" value="1"/>
</dbReference>
<dbReference type="Pfam" id="PF01841">
    <property type="entry name" value="Transglut_core"/>
    <property type="match status" value="1"/>
</dbReference>
<keyword evidence="2" id="KW-0732">Signal</keyword>
<protein>
    <recommendedName>
        <fullName evidence="3">Transglutaminase-like domain-containing protein</fullName>
    </recommendedName>
</protein>
<dbReference type="InterPro" id="IPR038765">
    <property type="entry name" value="Papain-like_cys_pep_sf"/>
</dbReference>
<dbReference type="SUPFAM" id="SSF54001">
    <property type="entry name" value="Cysteine proteinases"/>
    <property type="match status" value="1"/>
</dbReference>
<dbReference type="SMART" id="SM00460">
    <property type="entry name" value="TGc"/>
    <property type="match status" value="1"/>
</dbReference>